<evidence type="ECO:0000313" key="1">
    <source>
        <dbReference type="EMBL" id="KAL3687973.1"/>
    </source>
</evidence>
<protein>
    <submittedName>
        <fullName evidence="1">Uncharacterized protein</fullName>
    </submittedName>
</protein>
<gene>
    <name evidence="1" type="ORF">R1sor_014282</name>
</gene>
<evidence type="ECO:0000313" key="2">
    <source>
        <dbReference type="Proteomes" id="UP001633002"/>
    </source>
</evidence>
<dbReference type="Proteomes" id="UP001633002">
    <property type="component" value="Unassembled WGS sequence"/>
</dbReference>
<proteinExistence type="predicted"/>
<dbReference type="EMBL" id="JBJQOH010000004">
    <property type="protein sequence ID" value="KAL3687973.1"/>
    <property type="molecule type" value="Genomic_DNA"/>
</dbReference>
<accession>A0ABD3H972</accession>
<name>A0ABD3H972_9MARC</name>
<sequence>MAHSEGTSKVFVNRAFTPEIRLQGAKVNLDKTLDMPLERTKFPEPIQEFGCDTAEEGRAFKYLGIVTGMALQIECVWTRSYTTQTAVVYMGE</sequence>
<keyword evidence="2" id="KW-1185">Reference proteome</keyword>
<comment type="caution">
    <text evidence="1">The sequence shown here is derived from an EMBL/GenBank/DDBJ whole genome shotgun (WGS) entry which is preliminary data.</text>
</comment>
<reference evidence="1 2" key="1">
    <citation type="submission" date="2024-09" db="EMBL/GenBank/DDBJ databases">
        <title>Chromosome-scale assembly of Riccia sorocarpa.</title>
        <authorList>
            <person name="Paukszto L."/>
        </authorList>
    </citation>
    <scope>NUCLEOTIDE SEQUENCE [LARGE SCALE GENOMIC DNA]</scope>
    <source>
        <strain evidence="1">LP-2024</strain>
        <tissue evidence="1">Aerial parts of the thallus</tissue>
    </source>
</reference>
<dbReference type="AlphaFoldDB" id="A0ABD3H972"/>
<organism evidence="1 2">
    <name type="scientific">Riccia sorocarpa</name>
    <dbReference type="NCBI Taxonomy" id="122646"/>
    <lineage>
        <taxon>Eukaryota</taxon>
        <taxon>Viridiplantae</taxon>
        <taxon>Streptophyta</taxon>
        <taxon>Embryophyta</taxon>
        <taxon>Marchantiophyta</taxon>
        <taxon>Marchantiopsida</taxon>
        <taxon>Marchantiidae</taxon>
        <taxon>Marchantiales</taxon>
        <taxon>Ricciaceae</taxon>
        <taxon>Riccia</taxon>
    </lineage>
</organism>